<keyword evidence="2" id="KW-1185">Reference proteome</keyword>
<dbReference type="eggNOG" id="COG0647">
    <property type="taxonomic scope" value="Bacteria"/>
</dbReference>
<protein>
    <submittedName>
        <fullName evidence="1">Putative sugar phosphatase of HAD superfamily</fullName>
    </submittedName>
</protein>
<dbReference type="InterPro" id="IPR006357">
    <property type="entry name" value="HAD-SF_hydro_IIA"/>
</dbReference>
<dbReference type="PANTHER" id="PTHR19288">
    <property type="entry name" value="4-NITROPHENYLPHOSPHATASE-RELATED"/>
    <property type="match status" value="1"/>
</dbReference>
<proteinExistence type="predicted"/>
<dbReference type="KEGG" id="mrh:MycrhN_1212"/>
<organism evidence="1 2">
    <name type="scientific">Mycolicibacterium rhodesiae (strain NBB3)</name>
    <name type="common">Mycobacterium rhodesiae</name>
    <dbReference type="NCBI Taxonomy" id="710685"/>
    <lineage>
        <taxon>Bacteria</taxon>
        <taxon>Bacillati</taxon>
        <taxon>Actinomycetota</taxon>
        <taxon>Actinomycetes</taxon>
        <taxon>Mycobacteriales</taxon>
        <taxon>Mycobacteriaceae</taxon>
        <taxon>Mycolicibacterium</taxon>
    </lineage>
</organism>
<dbReference type="EMBL" id="CP003169">
    <property type="protein sequence ID" value="AEV71835.1"/>
    <property type="molecule type" value="Genomic_DNA"/>
</dbReference>
<dbReference type="Pfam" id="PF13242">
    <property type="entry name" value="Hydrolase_like"/>
    <property type="match status" value="1"/>
</dbReference>
<name>G8RW94_MYCRN</name>
<dbReference type="InterPro" id="IPR036412">
    <property type="entry name" value="HAD-like_sf"/>
</dbReference>
<dbReference type="Pfam" id="PF13344">
    <property type="entry name" value="Hydrolase_6"/>
    <property type="match status" value="1"/>
</dbReference>
<accession>G8RW94</accession>
<reference evidence="1 2" key="1">
    <citation type="submission" date="2011-12" db="EMBL/GenBank/DDBJ databases">
        <title>Complete sequence of Mycobacterium rhodesiae NBB3.</title>
        <authorList>
            <consortium name="US DOE Joint Genome Institute"/>
            <person name="Lucas S."/>
            <person name="Han J."/>
            <person name="Lapidus A."/>
            <person name="Cheng J.-F."/>
            <person name="Goodwin L."/>
            <person name="Pitluck S."/>
            <person name="Peters L."/>
            <person name="Mikhailova N."/>
            <person name="Gu W."/>
            <person name="Detter J.C."/>
            <person name="Han C."/>
            <person name="Tapia R."/>
            <person name="Land M."/>
            <person name="Hauser L."/>
            <person name="Kyrpides N."/>
            <person name="Ivanova N."/>
            <person name="Pagani I."/>
            <person name="Mattes T."/>
            <person name="Holmes A."/>
            <person name="Rutledge P."/>
            <person name="Paulsen I."/>
            <person name="Coleman N."/>
            <person name="Woyke T."/>
        </authorList>
    </citation>
    <scope>NUCLEOTIDE SEQUENCE [LARGE SCALE GENOMIC DNA]</scope>
    <source>
        <strain evidence="1 2">NBB3</strain>
    </source>
</reference>
<dbReference type="AlphaFoldDB" id="G8RW94"/>
<dbReference type="GO" id="GO:0005737">
    <property type="term" value="C:cytoplasm"/>
    <property type="evidence" value="ECO:0007669"/>
    <property type="project" value="TreeGrafter"/>
</dbReference>
<sequence>MIHLPFTVGTMAIGGVLFDIDGVLVTSWKPIAGAAETLKTFVDHQIACSYLTNTTTKTRAQIAELLTDAGIAVRADEVITAAVLTADYVRSNYPDAKCFLVNSGQIAEDMPGIDIVYSGEFSGPKAPETPDVVLLGGAGPEYSHLTLSWVYDWMAQGVPVVAMHRSTAWTTTDGLRVDTGMYLIGMEQTSGRKATAVGKPASEGFLAAASRLGVDADEMYMIGDDLNNDVLPAQVVGMTGVLVRTGKFRQDTLDRWAADEFAMQPNHVIDSVADLPRLLGL</sequence>
<evidence type="ECO:0000313" key="2">
    <source>
        <dbReference type="Proteomes" id="UP000005442"/>
    </source>
</evidence>
<evidence type="ECO:0000313" key="1">
    <source>
        <dbReference type="EMBL" id="AEV71835.1"/>
    </source>
</evidence>
<dbReference type="Proteomes" id="UP000005442">
    <property type="component" value="Chromosome"/>
</dbReference>
<dbReference type="InterPro" id="IPR023214">
    <property type="entry name" value="HAD_sf"/>
</dbReference>
<dbReference type="Gene3D" id="3.40.50.1000">
    <property type="entry name" value="HAD superfamily/HAD-like"/>
    <property type="match status" value="2"/>
</dbReference>
<dbReference type="NCBIfam" id="TIGR01460">
    <property type="entry name" value="HAD-SF-IIA"/>
    <property type="match status" value="1"/>
</dbReference>
<dbReference type="SUPFAM" id="SSF56784">
    <property type="entry name" value="HAD-like"/>
    <property type="match status" value="1"/>
</dbReference>
<dbReference type="GO" id="GO:0016791">
    <property type="term" value="F:phosphatase activity"/>
    <property type="evidence" value="ECO:0007669"/>
    <property type="project" value="TreeGrafter"/>
</dbReference>
<gene>
    <name evidence="1" type="ordered locus">MycrhN_1212</name>
</gene>
<dbReference type="PATRIC" id="fig|710685.3.peg.1220"/>
<dbReference type="HOGENOM" id="CLU_043473_4_2_11"/>
<dbReference type="STRING" id="710685.MycrhN_1212"/>
<dbReference type="PANTHER" id="PTHR19288:SF46">
    <property type="entry name" value="HALOACID DEHALOGENASE-LIKE HYDROLASE DOMAIN-CONTAINING PROTEIN 2"/>
    <property type="match status" value="1"/>
</dbReference>